<evidence type="ECO:0000256" key="2">
    <source>
        <dbReference type="ARBA" id="ARBA00023043"/>
    </source>
</evidence>
<keyword evidence="1" id="KW-0677">Repeat</keyword>
<name>A2D7Q8_TRIV3</name>
<dbReference type="EMBL" id="DS113177">
    <property type="protein sequence ID" value="EAY23775.1"/>
    <property type="molecule type" value="Genomic_DNA"/>
</dbReference>
<organism evidence="5 6">
    <name type="scientific">Trichomonas vaginalis (strain ATCC PRA-98 / G3)</name>
    <dbReference type="NCBI Taxonomy" id="412133"/>
    <lineage>
        <taxon>Eukaryota</taxon>
        <taxon>Metamonada</taxon>
        <taxon>Parabasalia</taxon>
        <taxon>Trichomonadida</taxon>
        <taxon>Trichomonadidae</taxon>
        <taxon>Trichomonas</taxon>
    </lineage>
</organism>
<evidence type="ECO:0000256" key="4">
    <source>
        <dbReference type="SAM" id="MobiDB-lite"/>
    </source>
</evidence>
<dbReference type="eggNOG" id="KOG4177">
    <property type="taxonomic scope" value="Eukaryota"/>
</dbReference>
<dbReference type="SUPFAM" id="SSF48403">
    <property type="entry name" value="Ankyrin repeat"/>
    <property type="match status" value="1"/>
</dbReference>
<dbReference type="PANTHER" id="PTHR24188">
    <property type="entry name" value="ANKYRIN REPEAT PROTEIN"/>
    <property type="match status" value="1"/>
</dbReference>
<feature type="compositionally biased region" description="Low complexity" evidence="4">
    <location>
        <begin position="46"/>
        <end position="60"/>
    </location>
</feature>
<reference evidence="5" key="2">
    <citation type="journal article" date="2007" name="Science">
        <title>Draft genome sequence of the sexually transmitted pathogen Trichomonas vaginalis.</title>
        <authorList>
            <person name="Carlton J.M."/>
            <person name="Hirt R.P."/>
            <person name="Silva J.C."/>
            <person name="Delcher A.L."/>
            <person name="Schatz M."/>
            <person name="Zhao Q."/>
            <person name="Wortman J.R."/>
            <person name="Bidwell S.L."/>
            <person name="Alsmark U.C.M."/>
            <person name="Besteiro S."/>
            <person name="Sicheritz-Ponten T."/>
            <person name="Noel C.J."/>
            <person name="Dacks J.B."/>
            <person name="Foster P.G."/>
            <person name="Simillion C."/>
            <person name="Van de Peer Y."/>
            <person name="Miranda-Saavedra D."/>
            <person name="Barton G.J."/>
            <person name="Westrop G.D."/>
            <person name="Mueller S."/>
            <person name="Dessi D."/>
            <person name="Fiori P.L."/>
            <person name="Ren Q."/>
            <person name="Paulsen I."/>
            <person name="Zhang H."/>
            <person name="Bastida-Corcuera F.D."/>
            <person name="Simoes-Barbosa A."/>
            <person name="Brown M.T."/>
            <person name="Hayes R.D."/>
            <person name="Mukherjee M."/>
            <person name="Okumura C.Y."/>
            <person name="Schneider R."/>
            <person name="Smith A.J."/>
            <person name="Vanacova S."/>
            <person name="Villalvazo M."/>
            <person name="Haas B.J."/>
            <person name="Pertea M."/>
            <person name="Feldblyum T.V."/>
            <person name="Utterback T.R."/>
            <person name="Shu C.L."/>
            <person name="Osoegawa K."/>
            <person name="de Jong P.J."/>
            <person name="Hrdy I."/>
            <person name="Horvathova L."/>
            <person name="Zubacova Z."/>
            <person name="Dolezal P."/>
            <person name="Malik S.B."/>
            <person name="Logsdon J.M. Jr."/>
            <person name="Henze K."/>
            <person name="Gupta A."/>
            <person name="Wang C.C."/>
            <person name="Dunne R.L."/>
            <person name="Upcroft J.A."/>
            <person name="Upcroft P."/>
            <person name="White O."/>
            <person name="Salzberg S.L."/>
            <person name="Tang P."/>
            <person name="Chiu C.-H."/>
            <person name="Lee Y.-S."/>
            <person name="Embley T.M."/>
            <person name="Coombs G.H."/>
            <person name="Mottram J.C."/>
            <person name="Tachezy J."/>
            <person name="Fraser-Liggett C.M."/>
            <person name="Johnson P.J."/>
        </authorList>
    </citation>
    <scope>NUCLEOTIDE SEQUENCE [LARGE SCALE GENOMIC DNA]</scope>
    <source>
        <strain evidence="5">G3</strain>
    </source>
</reference>
<feature type="region of interest" description="Disordered" evidence="4">
    <location>
        <begin position="41"/>
        <end position="108"/>
    </location>
</feature>
<evidence type="ECO:0000313" key="5">
    <source>
        <dbReference type="EMBL" id="EAY23775.1"/>
    </source>
</evidence>
<dbReference type="STRING" id="5722.A2D7Q8"/>
<dbReference type="VEuPathDB" id="TrichDB:TVAGG3_0994550"/>
<keyword evidence="6" id="KW-1185">Reference proteome</keyword>
<dbReference type="KEGG" id="tva:4720885"/>
<proteinExistence type="predicted"/>
<dbReference type="PROSITE" id="PS50297">
    <property type="entry name" value="ANK_REP_REGION"/>
    <property type="match status" value="1"/>
</dbReference>
<dbReference type="SMART" id="SM00248">
    <property type="entry name" value="ANK"/>
    <property type="match status" value="2"/>
</dbReference>
<protein>
    <submittedName>
        <fullName evidence="5">Uncharacterized protein</fullName>
    </submittedName>
</protein>
<dbReference type="InterPro" id="IPR036770">
    <property type="entry name" value="Ankyrin_rpt-contain_sf"/>
</dbReference>
<dbReference type="PANTHER" id="PTHR24188:SF29">
    <property type="entry name" value="GH09064P"/>
    <property type="match status" value="1"/>
</dbReference>
<dbReference type="OrthoDB" id="20872at2759"/>
<feature type="compositionally biased region" description="Low complexity" evidence="4">
    <location>
        <begin position="86"/>
        <end position="98"/>
    </location>
</feature>
<dbReference type="PROSITE" id="PS50088">
    <property type="entry name" value="ANK_REPEAT"/>
    <property type="match status" value="2"/>
</dbReference>
<dbReference type="VEuPathDB" id="TrichDB:TVAG_121130"/>
<reference evidence="5" key="1">
    <citation type="submission" date="2006-10" db="EMBL/GenBank/DDBJ databases">
        <authorList>
            <person name="Amadeo P."/>
            <person name="Zhao Q."/>
            <person name="Wortman J."/>
            <person name="Fraser-Liggett C."/>
            <person name="Carlton J."/>
        </authorList>
    </citation>
    <scope>NUCLEOTIDE SEQUENCE</scope>
    <source>
        <strain evidence="5">G3</strain>
    </source>
</reference>
<feature type="repeat" description="ANK" evidence="3">
    <location>
        <begin position="135"/>
        <end position="163"/>
    </location>
</feature>
<dbReference type="AlphaFoldDB" id="A2D7Q8"/>
<keyword evidence="2 3" id="KW-0040">ANK repeat</keyword>
<dbReference type="Proteomes" id="UP000001542">
    <property type="component" value="Unassembled WGS sequence"/>
</dbReference>
<feature type="repeat" description="ANK" evidence="3">
    <location>
        <begin position="164"/>
        <end position="196"/>
    </location>
</feature>
<dbReference type="InterPro" id="IPR002110">
    <property type="entry name" value="Ankyrin_rpt"/>
</dbReference>
<dbReference type="RefSeq" id="XP_001277023.1">
    <property type="nucleotide sequence ID" value="XM_001277022.1"/>
</dbReference>
<evidence type="ECO:0000256" key="3">
    <source>
        <dbReference type="PROSITE-ProRule" id="PRU00023"/>
    </source>
</evidence>
<sequence length="216" mass="24544">MIYIYKCFRNANVAKSDTKGIKPMMMFRIIDVLKKIENETRDPPLKNQKQQNKLNTNQIQKNDKKLQSSQSNINKTSEKPDSNKDTNSSTQKNQKQQNDLSVNQKQTSEEELESILKRALGDFDIFSGKRNIGYPLHKSSFKGMLEAVQFFISDGCDIEEKDNNGYTPLIIASHEGHLEVVKCLITAGANKEGKDDEGKPHSFLLLLKVILKLLNI</sequence>
<gene>
    <name evidence="5" type="ORF">TVAG_121130</name>
</gene>
<evidence type="ECO:0000313" key="6">
    <source>
        <dbReference type="Proteomes" id="UP000001542"/>
    </source>
</evidence>
<dbReference type="InParanoid" id="A2D7Q8"/>
<dbReference type="Pfam" id="PF12796">
    <property type="entry name" value="Ank_2"/>
    <property type="match status" value="1"/>
</dbReference>
<evidence type="ECO:0000256" key="1">
    <source>
        <dbReference type="ARBA" id="ARBA00022737"/>
    </source>
</evidence>
<accession>A2D7Q8</accession>
<dbReference type="Gene3D" id="1.25.40.20">
    <property type="entry name" value="Ankyrin repeat-containing domain"/>
    <property type="match status" value="1"/>
</dbReference>